<dbReference type="InterPro" id="IPR009080">
    <property type="entry name" value="tRNAsynth_Ia_anticodon-bd"/>
</dbReference>
<evidence type="ECO:0000256" key="5">
    <source>
        <dbReference type="ARBA" id="ARBA00022840"/>
    </source>
</evidence>
<dbReference type="Gene3D" id="1.10.730.10">
    <property type="entry name" value="Isoleucyl-tRNA Synthetase, Domain 1"/>
    <property type="match status" value="1"/>
</dbReference>
<evidence type="ECO:0000256" key="9">
    <source>
        <dbReference type="SAM" id="Coils"/>
    </source>
</evidence>
<keyword evidence="7" id="KW-0030">Aminoacyl-tRNA synthetase</keyword>
<feature type="non-terminal residue" evidence="11">
    <location>
        <position position="1"/>
    </location>
</feature>
<keyword evidence="5" id="KW-0067">ATP-binding</keyword>
<organism evidence="11 12">
    <name type="scientific">Bonamia ostreae</name>
    <dbReference type="NCBI Taxonomy" id="126728"/>
    <lineage>
        <taxon>Eukaryota</taxon>
        <taxon>Sar</taxon>
        <taxon>Rhizaria</taxon>
        <taxon>Endomyxa</taxon>
        <taxon>Ascetosporea</taxon>
        <taxon>Haplosporida</taxon>
        <taxon>Bonamia</taxon>
    </lineage>
</organism>
<accession>A0ABV2AQB6</accession>
<evidence type="ECO:0000259" key="10">
    <source>
        <dbReference type="Pfam" id="PF08264"/>
    </source>
</evidence>
<comment type="caution">
    <text evidence="11">The sequence shown here is derived from an EMBL/GenBank/DDBJ whole genome shotgun (WGS) entry which is preliminary data.</text>
</comment>
<dbReference type="PANTHER" id="PTHR11946:SF109">
    <property type="entry name" value="VALINE--TRNA LIGASE"/>
    <property type="match status" value="1"/>
</dbReference>
<proteinExistence type="inferred from homology"/>
<evidence type="ECO:0000256" key="8">
    <source>
        <dbReference type="ARBA" id="ARBA00029936"/>
    </source>
</evidence>
<comment type="similarity">
    <text evidence="1">Belongs to the class-I aminoacyl-tRNA synthetase family.</text>
</comment>
<gene>
    <name evidence="11" type="ORF">MHBO_003137</name>
</gene>
<name>A0ABV2AQB6_9EUKA</name>
<dbReference type="Proteomes" id="UP001439008">
    <property type="component" value="Unassembled WGS sequence"/>
</dbReference>
<dbReference type="Pfam" id="PF08264">
    <property type="entry name" value="Anticodon_1"/>
    <property type="match status" value="1"/>
</dbReference>
<dbReference type="InterPro" id="IPR013155">
    <property type="entry name" value="M/V/L/I-tRNA-synth_anticd-bd"/>
</dbReference>
<keyword evidence="9" id="KW-0175">Coiled coil</keyword>
<dbReference type="InterPro" id="IPR033705">
    <property type="entry name" value="Anticodon_Ia_Val"/>
</dbReference>
<dbReference type="InterPro" id="IPR002303">
    <property type="entry name" value="Valyl-tRNA_ligase"/>
</dbReference>
<reference evidence="11 12" key="1">
    <citation type="journal article" date="2024" name="BMC Biol.">
        <title>Comparative genomics of Ascetosporea gives new insight into the evolutionary basis for animal parasitism in Rhizaria.</title>
        <authorList>
            <person name="Hiltunen Thoren M."/>
            <person name="Onut-Brannstrom I."/>
            <person name="Alfjorden A."/>
            <person name="Peckova H."/>
            <person name="Swords F."/>
            <person name="Hooper C."/>
            <person name="Holzer A.S."/>
            <person name="Bass D."/>
            <person name="Burki F."/>
        </authorList>
    </citation>
    <scope>NUCLEOTIDE SEQUENCE [LARGE SCALE GENOMIC DNA]</scope>
    <source>
        <strain evidence="11">20-A016</strain>
    </source>
</reference>
<evidence type="ECO:0000256" key="1">
    <source>
        <dbReference type="ARBA" id="ARBA00005594"/>
    </source>
</evidence>
<sequence>LKENKEHLKTKLSKDLVKFLSLEDKWILTKLYNTEKQINQNFSTFDLNAAALRIYDFWLKELCDVYLELTKAIFYSENENKKYSSKVLFFVIERALKLFHPFMPFLTEELYQRLNLLTNFSQNLESIMLSQFPLPNEKFVFRETEEKMELAFLIVKSIRSSRMAFELGNKQLEKVFIKTAKNIKTLREAEQVISVLGKVANVEVVDSDFDDGTNFRDCSNDIVTSDITVHLQLSNMIDVDKQLEKMTKRKKKVEIQLEALEKKASVVCSDGAKKVPEKIKIEILEKVEDKKKELAKMAESCKKLAKIKSGK</sequence>
<evidence type="ECO:0000313" key="12">
    <source>
        <dbReference type="Proteomes" id="UP001439008"/>
    </source>
</evidence>
<evidence type="ECO:0000256" key="6">
    <source>
        <dbReference type="ARBA" id="ARBA00022917"/>
    </source>
</evidence>
<feature type="coiled-coil region" evidence="9">
    <location>
        <begin position="236"/>
        <end position="304"/>
    </location>
</feature>
<keyword evidence="6" id="KW-0648">Protein biosynthesis</keyword>
<keyword evidence="3" id="KW-0436">Ligase</keyword>
<evidence type="ECO:0000313" key="11">
    <source>
        <dbReference type="EMBL" id="MES1921608.1"/>
    </source>
</evidence>
<feature type="domain" description="Methionyl/Valyl/Leucyl/Isoleucyl-tRNA synthetase anticodon-binding" evidence="10">
    <location>
        <begin position="24"/>
        <end position="176"/>
    </location>
</feature>
<keyword evidence="4" id="KW-0547">Nucleotide-binding</keyword>
<evidence type="ECO:0000256" key="4">
    <source>
        <dbReference type="ARBA" id="ARBA00022741"/>
    </source>
</evidence>
<evidence type="ECO:0000256" key="3">
    <source>
        <dbReference type="ARBA" id="ARBA00022598"/>
    </source>
</evidence>
<protein>
    <recommendedName>
        <fullName evidence="2">valine--tRNA ligase</fullName>
        <ecNumber evidence="2">6.1.1.9</ecNumber>
    </recommendedName>
    <alternativeName>
        <fullName evidence="8">Valyl-tRNA synthetase</fullName>
    </alternativeName>
</protein>
<dbReference type="EMBL" id="JBDODL010001545">
    <property type="protein sequence ID" value="MES1921608.1"/>
    <property type="molecule type" value="Genomic_DNA"/>
</dbReference>
<dbReference type="SUPFAM" id="SSF47323">
    <property type="entry name" value="Anticodon-binding domain of a subclass of class I aminoacyl-tRNA synthetases"/>
    <property type="match status" value="1"/>
</dbReference>
<dbReference type="PANTHER" id="PTHR11946">
    <property type="entry name" value="VALYL-TRNA SYNTHETASES"/>
    <property type="match status" value="1"/>
</dbReference>
<dbReference type="EC" id="6.1.1.9" evidence="2"/>
<keyword evidence="12" id="KW-1185">Reference proteome</keyword>
<evidence type="ECO:0000256" key="2">
    <source>
        <dbReference type="ARBA" id="ARBA00013169"/>
    </source>
</evidence>
<evidence type="ECO:0000256" key="7">
    <source>
        <dbReference type="ARBA" id="ARBA00023146"/>
    </source>
</evidence>
<dbReference type="CDD" id="cd07962">
    <property type="entry name" value="Anticodon_Ia_Val"/>
    <property type="match status" value="1"/>
</dbReference>